<keyword evidence="4" id="KW-0813">Transport</keyword>
<keyword evidence="7" id="KW-1006">Bacterial flagellum protein export</keyword>
<dbReference type="InterPro" id="IPR018035">
    <property type="entry name" value="Flagellar_FliH/T3SS_HrpE"/>
</dbReference>
<dbReference type="PANTHER" id="PTHR34982">
    <property type="entry name" value="YOP PROTEINS TRANSLOCATION PROTEIN L"/>
    <property type="match status" value="1"/>
</dbReference>
<evidence type="ECO:0000259" key="8">
    <source>
        <dbReference type="Pfam" id="PF02108"/>
    </source>
</evidence>
<comment type="similarity">
    <text evidence="2">Belongs to the FliH family.</text>
</comment>
<dbReference type="GO" id="GO:0044781">
    <property type="term" value="P:bacterial-type flagellum organization"/>
    <property type="evidence" value="ECO:0007669"/>
    <property type="project" value="UniProtKB-KW"/>
</dbReference>
<evidence type="ECO:0000256" key="5">
    <source>
        <dbReference type="ARBA" id="ARBA00022795"/>
    </source>
</evidence>
<keyword evidence="6" id="KW-0653">Protein transport</keyword>
<evidence type="ECO:0000313" key="9">
    <source>
        <dbReference type="EMBL" id="MBB4858853.1"/>
    </source>
</evidence>
<dbReference type="GO" id="GO:0015031">
    <property type="term" value="P:protein transport"/>
    <property type="evidence" value="ECO:0007669"/>
    <property type="project" value="UniProtKB-KW"/>
</dbReference>
<keyword evidence="10" id="KW-1185">Reference proteome</keyword>
<proteinExistence type="inferred from homology"/>
<dbReference type="EMBL" id="JACHLR010000008">
    <property type="protein sequence ID" value="MBB4858853.1"/>
    <property type="molecule type" value="Genomic_DNA"/>
</dbReference>
<protein>
    <recommendedName>
        <fullName evidence="3">Flagellar assembly protein FliH</fullName>
    </recommendedName>
</protein>
<evidence type="ECO:0000313" key="10">
    <source>
        <dbReference type="Proteomes" id="UP000555448"/>
    </source>
</evidence>
<name>A0A7W7KB01_9SPHN</name>
<keyword evidence="5" id="KW-1005">Bacterial flagellum biogenesis</keyword>
<sequence length="201" mass="21921">MTFYLVHRDSQALVATDRPLLKAREADRLTQAAALLSRAEALQAQSHQRCEAAEHEAFRKGHAEGLEEGRRAFLAAVADLTEQVETWRQTQEREVGALALAALRRMVDDIGDEAMMAGIARRAVAAVASGSDVQVHVAPELVEAVGDAFADEETLRAVAIRPDPNLTAHQCRVVTGEGRIIADLSVQLAEIEKRWSLAHVD</sequence>
<organism evidence="9 10">
    <name type="scientific">Novosphingobium chloroacetimidivorans</name>
    <dbReference type="NCBI Taxonomy" id="1428314"/>
    <lineage>
        <taxon>Bacteria</taxon>
        <taxon>Pseudomonadati</taxon>
        <taxon>Pseudomonadota</taxon>
        <taxon>Alphaproteobacteria</taxon>
        <taxon>Sphingomonadales</taxon>
        <taxon>Sphingomonadaceae</taxon>
        <taxon>Novosphingobium</taxon>
    </lineage>
</organism>
<keyword evidence="9" id="KW-0966">Cell projection</keyword>
<dbReference type="Pfam" id="PF02108">
    <property type="entry name" value="FliH"/>
    <property type="match status" value="1"/>
</dbReference>
<evidence type="ECO:0000256" key="4">
    <source>
        <dbReference type="ARBA" id="ARBA00022448"/>
    </source>
</evidence>
<dbReference type="InterPro" id="IPR051472">
    <property type="entry name" value="T3SS_Stator/FliH"/>
</dbReference>
<dbReference type="GO" id="GO:0005829">
    <property type="term" value="C:cytosol"/>
    <property type="evidence" value="ECO:0007669"/>
    <property type="project" value="TreeGrafter"/>
</dbReference>
<evidence type="ECO:0000256" key="7">
    <source>
        <dbReference type="ARBA" id="ARBA00023225"/>
    </source>
</evidence>
<evidence type="ECO:0000256" key="1">
    <source>
        <dbReference type="ARBA" id="ARBA00003041"/>
    </source>
</evidence>
<keyword evidence="9" id="KW-0969">Cilium</keyword>
<dbReference type="RefSeq" id="WP_184244921.1">
    <property type="nucleotide sequence ID" value="NZ_JACHLR010000008.1"/>
</dbReference>
<accession>A0A7W7KB01</accession>
<comment type="function">
    <text evidence="1">Needed for flagellar regrowth and assembly.</text>
</comment>
<evidence type="ECO:0000256" key="3">
    <source>
        <dbReference type="ARBA" id="ARBA00016507"/>
    </source>
</evidence>
<dbReference type="PANTHER" id="PTHR34982:SF1">
    <property type="entry name" value="FLAGELLAR ASSEMBLY PROTEIN FLIH"/>
    <property type="match status" value="1"/>
</dbReference>
<dbReference type="AlphaFoldDB" id="A0A7W7KB01"/>
<feature type="domain" description="Flagellar assembly protein FliH/Type III secretion system HrpE" evidence="8">
    <location>
        <begin position="73"/>
        <end position="190"/>
    </location>
</feature>
<reference evidence="9 10" key="1">
    <citation type="submission" date="2020-08" db="EMBL/GenBank/DDBJ databases">
        <title>Functional genomics of gut bacteria from endangered species of beetles.</title>
        <authorList>
            <person name="Carlos-Shanley C."/>
        </authorList>
    </citation>
    <scope>NUCLEOTIDE SEQUENCE [LARGE SCALE GENOMIC DNA]</scope>
    <source>
        <strain evidence="9 10">S00245</strain>
    </source>
</reference>
<comment type="caution">
    <text evidence="9">The sequence shown here is derived from an EMBL/GenBank/DDBJ whole genome shotgun (WGS) entry which is preliminary data.</text>
</comment>
<evidence type="ECO:0000256" key="6">
    <source>
        <dbReference type="ARBA" id="ARBA00022927"/>
    </source>
</evidence>
<gene>
    <name evidence="9" type="ORF">HNO88_002179</name>
</gene>
<dbReference type="Proteomes" id="UP000555448">
    <property type="component" value="Unassembled WGS sequence"/>
</dbReference>
<keyword evidence="9" id="KW-0282">Flagellum</keyword>
<evidence type="ECO:0000256" key="2">
    <source>
        <dbReference type="ARBA" id="ARBA00006602"/>
    </source>
</evidence>